<organism evidence="1 2">
    <name type="scientific">Penicillium vulpinum</name>
    <dbReference type="NCBI Taxonomy" id="29845"/>
    <lineage>
        <taxon>Eukaryota</taxon>
        <taxon>Fungi</taxon>
        <taxon>Dikarya</taxon>
        <taxon>Ascomycota</taxon>
        <taxon>Pezizomycotina</taxon>
        <taxon>Eurotiomycetes</taxon>
        <taxon>Eurotiomycetidae</taxon>
        <taxon>Eurotiales</taxon>
        <taxon>Aspergillaceae</taxon>
        <taxon>Penicillium</taxon>
    </lineage>
</organism>
<dbReference type="Proteomes" id="UP000191518">
    <property type="component" value="Unassembled WGS sequence"/>
</dbReference>
<dbReference type="EMBL" id="MDYP01000012">
    <property type="protein sequence ID" value="OQE07759.1"/>
    <property type="molecule type" value="Genomic_DNA"/>
</dbReference>
<keyword evidence="2" id="KW-1185">Reference proteome</keyword>
<evidence type="ECO:0008006" key="3">
    <source>
        <dbReference type="Google" id="ProtNLM"/>
    </source>
</evidence>
<comment type="caution">
    <text evidence="1">The sequence shown here is derived from an EMBL/GenBank/DDBJ whole genome shotgun (WGS) entry which is preliminary data.</text>
</comment>
<dbReference type="AlphaFoldDB" id="A0A1V6S1Y9"/>
<protein>
    <recommendedName>
        <fullName evidence="3">F-box domain-containing protein</fullName>
    </recommendedName>
</protein>
<accession>A0A1V6S1Y9</accession>
<evidence type="ECO:0000313" key="1">
    <source>
        <dbReference type="EMBL" id="OQE07759.1"/>
    </source>
</evidence>
<gene>
    <name evidence="1" type="ORF">PENVUL_c012G06539</name>
</gene>
<proteinExistence type="predicted"/>
<dbReference type="STRING" id="29845.A0A1V6S1Y9"/>
<reference evidence="2" key="1">
    <citation type="journal article" date="2017" name="Nat. Microbiol.">
        <title>Global analysis of biosynthetic gene clusters reveals vast potential of secondary metabolite production in Penicillium species.</title>
        <authorList>
            <person name="Nielsen J.C."/>
            <person name="Grijseels S."/>
            <person name="Prigent S."/>
            <person name="Ji B."/>
            <person name="Dainat J."/>
            <person name="Nielsen K.F."/>
            <person name="Frisvad J.C."/>
            <person name="Workman M."/>
            <person name="Nielsen J."/>
        </authorList>
    </citation>
    <scope>NUCLEOTIDE SEQUENCE [LARGE SCALE GENOMIC DNA]</scope>
    <source>
        <strain evidence="2">IBT 29486</strain>
    </source>
</reference>
<sequence length="441" mass="50890">MQPSEYSPRDTDPPETAASTALILMPSNPAPKGWKHTITNPNPNLDAPLESLPPEIRRHLLSMMELDALKSLVHASPVFHQQYLLDRKWVLCRSLAATLRSNSLIYEVRAVYESGLKTFWDTRTKPTVKQFVKAYRQGRSSSHNSPFSEAVTLSKELTLEEVLYLAKFHFLIIQPLMQKYINCTSTFLTVGLHVPYDQKKGGLREIEEMRLLRAFYRFQICCNLFGHGYNGRNFRGAPGFAAMEVSALLESLFEPWEIEGIVCIYEFVIGSYERVLPVDWNGHSPFPRQYQYPFFLQRTRFLTDLTHGILFGTISRGLGRFRDLLFTDTHTSHSRWTIQNINVDSMKECFAMGDPFSWFIHERRYFRTALHQISLEEATFQGDKVEDPKGIYPPLGWTLASNGGRIGNSRSWVKREELAWGYVIWDAKRLDSMGVRDKMNI</sequence>
<name>A0A1V6S1Y9_9EURO</name>
<evidence type="ECO:0000313" key="2">
    <source>
        <dbReference type="Proteomes" id="UP000191518"/>
    </source>
</evidence>